<proteinExistence type="predicted"/>
<protein>
    <submittedName>
        <fullName evidence="1">Uncharacterized protein</fullName>
    </submittedName>
</protein>
<dbReference type="EMBL" id="FOVW01000007">
    <property type="protein sequence ID" value="SFO50039.1"/>
    <property type="molecule type" value="Genomic_DNA"/>
</dbReference>
<dbReference type="Proteomes" id="UP000199564">
    <property type="component" value="Unassembled WGS sequence"/>
</dbReference>
<evidence type="ECO:0000313" key="2">
    <source>
        <dbReference type="Proteomes" id="UP000199564"/>
    </source>
</evidence>
<dbReference type="AlphaFoldDB" id="A0A1I5HPH3"/>
<evidence type="ECO:0000313" key="1">
    <source>
        <dbReference type="EMBL" id="SFO50039.1"/>
    </source>
</evidence>
<accession>A0A1I5HPH3</accession>
<organism evidence="1 2">
    <name type="scientific">Algoriphagus ornithinivorans</name>
    <dbReference type="NCBI Taxonomy" id="226506"/>
    <lineage>
        <taxon>Bacteria</taxon>
        <taxon>Pseudomonadati</taxon>
        <taxon>Bacteroidota</taxon>
        <taxon>Cytophagia</taxon>
        <taxon>Cytophagales</taxon>
        <taxon>Cyclobacteriaceae</taxon>
        <taxon>Algoriphagus</taxon>
    </lineage>
</organism>
<sequence length="513" mass="56919">MSQSIRFSTFYPAIFSLIFLNFSCTDPENPVIDDNSGGSANSTVTISSILLENVSGSPANRFQEELEISFESTDDGKKYSLKIPANQNPINKTIELATGNYTYTYLSSSRNETSSVAEISIKGSFKADKVNQELVLKGNRLNKRIRVASNQPILAPSILLENAKPLFEASPNNFYIYHNLNGRLEIKIPIGNTGKFITQFDSNAESNLESAYRIEFNAGNSSYQEGQIKINSQNQVISLSPSTINTLETSQNETSGLAYINGKLFSINDGENPNQIHELNPSTGEVLRNITVTNASNIDWEDLAQSETHLYIGDFGNNLGKRRDLVIYRVSIAELLNQDNLTAEQIKFSYPNQTDFSGSSENHRFDCEAMIFYQNKLHLFSKNRGFNDSDHYVLPAIPGDFEAELVETISLNALVTGADINRQTGAISLIGFRVLGANPLEQAIWISEGIREDQKLSNFYPEIKIGYIPIRGFPEGIVYQESGHLLISSERFVLEGVYNIPATLAIIGLEGSH</sequence>
<dbReference type="STRING" id="226506.SAMN04488519_107175"/>
<gene>
    <name evidence="1" type="ORF">SAMN04488519_107175</name>
</gene>
<reference evidence="2" key="1">
    <citation type="submission" date="2016-10" db="EMBL/GenBank/DDBJ databases">
        <authorList>
            <person name="Varghese N."/>
            <person name="Submissions S."/>
        </authorList>
    </citation>
    <scope>NUCLEOTIDE SEQUENCE [LARGE SCALE GENOMIC DNA]</scope>
    <source>
        <strain evidence="2">DSM 15282</strain>
    </source>
</reference>
<name>A0A1I5HPH3_9BACT</name>
<keyword evidence="2" id="KW-1185">Reference proteome</keyword>
<dbReference type="RefSeq" id="WP_091654591.1">
    <property type="nucleotide sequence ID" value="NZ_FOVW01000007.1"/>
</dbReference>